<keyword evidence="3" id="KW-1185">Reference proteome</keyword>
<dbReference type="InterPro" id="IPR049163">
    <property type="entry name" value="Pif1-like_2B_dom"/>
</dbReference>
<dbReference type="PANTHER" id="PTHR10492">
    <property type="match status" value="1"/>
</dbReference>
<evidence type="ECO:0000259" key="1">
    <source>
        <dbReference type="Pfam" id="PF21530"/>
    </source>
</evidence>
<evidence type="ECO:0000313" key="3">
    <source>
        <dbReference type="Proteomes" id="UP000697127"/>
    </source>
</evidence>
<name>A0A9P6WG40_9ASCO</name>
<feature type="domain" description="DNA helicase Pif1-like 2B" evidence="1">
    <location>
        <begin position="158"/>
        <end position="179"/>
    </location>
</feature>
<gene>
    <name evidence="2" type="ORF">C6P40_004592</name>
</gene>
<dbReference type="Proteomes" id="UP000697127">
    <property type="component" value="Unassembled WGS sequence"/>
</dbReference>
<dbReference type="Pfam" id="PF21530">
    <property type="entry name" value="Pif1_2B_dom"/>
    <property type="match status" value="1"/>
</dbReference>
<dbReference type="EMBL" id="PUHW01000642">
    <property type="protein sequence ID" value="KAG0686292.1"/>
    <property type="molecule type" value="Genomic_DNA"/>
</dbReference>
<sequence length="180" mass="21017">MRLLHSANSKYNLKKKKKQAEELINIGSGFNIENGIGIEDLSVLNLKKTQFMKTTHDEVNNMINKVCPEKILHSCKFLKQNENNYKSDLNLLINHYSDNCIVTPKNIDVENINKQMLNRIDNEEKILISHDESEEISDNENSPQRNWYPTINRYYDTTFPKHQLKLKIGSPVMLLRNLDT</sequence>
<organism evidence="2 3">
    <name type="scientific">Pichia californica</name>
    <dbReference type="NCBI Taxonomy" id="460514"/>
    <lineage>
        <taxon>Eukaryota</taxon>
        <taxon>Fungi</taxon>
        <taxon>Dikarya</taxon>
        <taxon>Ascomycota</taxon>
        <taxon>Saccharomycotina</taxon>
        <taxon>Pichiomycetes</taxon>
        <taxon>Pichiales</taxon>
        <taxon>Pichiaceae</taxon>
        <taxon>Pichia</taxon>
    </lineage>
</organism>
<comment type="caution">
    <text evidence="2">The sequence shown here is derived from an EMBL/GenBank/DDBJ whole genome shotgun (WGS) entry which is preliminary data.</text>
</comment>
<evidence type="ECO:0000313" key="2">
    <source>
        <dbReference type="EMBL" id="KAG0686292.1"/>
    </source>
</evidence>
<proteinExistence type="predicted"/>
<dbReference type="AlphaFoldDB" id="A0A9P6WG40"/>
<reference evidence="2" key="1">
    <citation type="submission" date="2020-11" db="EMBL/GenBank/DDBJ databases">
        <title>Kefir isolates.</title>
        <authorList>
            <person name="Marcisauskas S."/>
            <person name="Kim Y."/>
            <person name="Blasche S."/>
        </authorList>
    </citation>
    <scope>NUCLEOTIDE SEQUENCE</scope>
    <source>
        <strain evidence="2">Olga-1</strain>
    </source>
</reference>
<accession>A0A9P6WG40</accession>
<protein>
    <recommendedName>
        <fullName evidence="1">DNA helicase Pif1-like 2B domain-containing protein</fullName>
    </recommendedName>
</protein>